<keyword evidence="1" id="KW-0472">Membrane</keyword>
<feature type="transmembrane region" description="Helical" evidence="1">
    <location>
        <begin position="37"/>
        <end position="59"/>
    </location>
</feature>
<evidence type="ECO:0000256" key="1">
    <source>
        <dbReference type="SAM" id="Phobius"/>
    </source>
</evidence>
<dbReference type="AlphaFoldDB" id="A0A6J4I224"/>
<dbReference type="Pfam" id="PF04341">
    <property type="entry name" value="DUF485"/>
    <property type="match status" value="1"/>
</dbReference>
<gene>
    <name evidence="2" type="ORF">AVDCRST_MAG41-1481</name>
</gene>
<organism evidence="2">
    <name type="scientific">uncultured Mycobacteriales bacterium</name>
    <dbReference type="NCBI Taxonomy" id="581187"/>
    <lineage>
        <taxon>Bacteria</taxon>
        <taxon>Bacillati</taxon>
        <taxon>Actinomycetota</taxon>
        <taxon>Actinomycetes</taxon>
        <taxon>Mycobacteriales</taxon>
        <taxon>environmental samples</taxon>
    </lineage>
</organism>
<name>A0A6J4I224_9ACTN</name>
<evidence type="ECO:0000313" key="2">
    <source>
        <dbReference type="EMBL" id="CAA9239662.1"/>
    </source>
</evidence>
<dbReference type="EMBL" id="CADCTP010000128">
    <property type="protein sequence ID" value="CAA9239662.1"/>
    <property type="molecule type" value="Genomic_DNA"/>
</dbReference>
<feature type="transmembrane region" description="Helical" evidence="1">
    <location>
        <begin position="71"/>
        <end position="92"/>
    </location>
</feature>
<accession>A0A6J4I224</accession>
<reference evidence="2" key="1">
    <citation type="submission" date="2020-02" db="EMBL/GenBank/DDBJ databases">
        <authorList>
            <person name="Meier V. D."/>
        </authorList>
    </citation>
    <scope>NUCLEOTIDE SEQUENCE</scope>
    <source>
        <strain evidence="2">AVDCRST_MAG41</strain>
    </source>
</reference>
<sequence>MTSSETRPGQGQPTADAYSRMNADPRFADLRKRFRNFVFPATVAFLAWYLLYVLLSAFGRGFMDTKILGNLNVAFFFGILQFVSTFGIAILYSRYADDKLDPVSSDLRNELEGRR</sequence>
<protein>
    <submittedName>
        <fullName evidence="2">Integral membrane protein</fullName>
    </submittedName>
</protein>
<proteinExistence type="predicted"/>
<dbReference type="PANTHER" id="PTHR38441:SF1">
    <property type="entry name" value="MEMBRANE PROTEIN"/>
    <property type="match status" value="1"/>
</dbReference>
<keyword evidence="1" id="KW-1133">Transmembrane helix</keyword>
<keyword evidence="1" id="KW-0812">Transmembrane</keyword>
<dbReference type="PANTHER" id="PTHR38441">
    <property type="entry name" value="INTEGRAL MEMBRANE PROTEIN-RELATED"/>
    <property type="match status" value="1"/>
</dbReference>
<dbReference type="InterPro" id="IPR007436">
    <property type="entry name" value="DUF485"/>
</dbReference>